<feature type="transmembrane region" description="Helical" evidence="6">
    <location>
        <begin position="589"/>
        <end position="608"/>
    </location>
</feature>
<organism evidence="7">
    <name type="scientific">Prasinoderma singulare</name>
    <dbReference type="NCBI Taxonomy" id="676789"/>
    <lineage>
        <taxon>Eukaryota</taxon>
        <taxon>Viridiplantae</taxon>
        <taxon>Prasinodermophyta</taxon>
        <taxon>Prasinodermophyceae</taxon>
        <taxon>Prasinodermales</taxon>
        <taxon>Prasinodermaceae</taxon>
        <taxon>Prasinoderma</taxon>
    </lineage>
</organism>
<sequence>MVKRTASRNAQWIHWRRNGDSGELCEVEYMDWSNSTWCRGGVSEDALEAALDSAGEDAANEAQRAWSGADGSLRDEAGCVVKKDLLGPNDPYFYNDRWNELCFTPGGGMGSGSDAYDPYSGGYAGSEVGYGFWAGSPYPPNATCYPLYHVLHAVSAYDRPDAYSDKCVWFPVNAEVDGSGGLAYRAVLTTASQCGILLIGLVHLFVAPLFDYGGHMWRGLRLTFWAGIVFACLPALCTADQCWGWWLFCDIGAGVLLSLHATCYWAYLPLLARTNHRLAFPDTLLPASLGGADAAAGRVQAVLGRFLGRQPSGRDPAHDRERMIEERVYQMITIKRGMVGTVQVIVGLICIFVIATAFGSLWERAGISFALLFALLWGIGFGRMAFRMVEPLFSRPKGEQAGARWRWLLMAGPRRFGASVRMLRAQLRQLGVFYLAFLLSLIGIVSTGIEVGVILIDELELSGGQLVGSALLATVVAPIGVGIYYVVNRRTPLSSKNVLWACNFLNVLIFSIWFHAGMRSYGEWLAYSAIFTVLTAIAGFATSAMYAMCLPKAWVNSLNSCAAVAALCLTWIGKVVIEIFRAGGASQRGSVLSNLLFFIPALYLLFLFDADKAVDQRRIVEAWGDKLAKNSSFTTKKEKKRKNSVVEEGFTGVGSGTPYLRFDYHAVEDGEEGDSGWAAVELPQDMFDRHGAKH</sequence>
<keyword evidence="5 6" id="KW-0472">Membrane</keyword>
<evidence type="ECO:0000256" key="1">
    <source>
        <dbReference type="ARBA" id="ARBA00004127"/>
    </source>
</evidence>
<dbReference type="InterPro" id="IPR050495">
    <property type="entry name" value="ATG22/LtaA_families"/>
</dbReference>
<keyword evidence="2" id="KW-0813">Transport</keyword>
<feature type="transmembrane region" description="Helical" evidence="6">
    <location>
        <begin position="190"/>
        <end position="210"/>
    </location>
</feature>
<dbReference type="InterPro" id="IPR024671">
    <property type="entry name" value="Atg22-like"/>
</dbReference>
<evidence type="ECO:0000256" key="5">
    <source>
        <dbReference type="ARBA" id="ARBA00023136"/>
    </source>
</evidence>
<reference evidence="7" key="1">
    <citation type="submission" date="2021-01" db="EMBL/GenBank/DDBJ databases">
        <authorList>
            <person name="Corre E."/>
            <person name="Pelletier E."/>
            <person name="Niang G."/>
            <person name="Scheremetjew M."/>
            <person name="Finn R."/>
            <person name="Kale V."/>
            <person name="Holt S."/>
            <person name="Cochrane G."/>
            <person name="Meng A."/>
            <person name="Brown T."/>
            <person name="Cohen L."/>
        </authorList>
    </citation>
    <scope>NUCLEOTIDE SEQUENCE</scope>
    <source>
        <strain evidence="7">RCC927</strain>
    </source>
</reference>
<dbReference type="EMBL" id="HBHY01003784">
    <property type="protein sequence ID" value="CAE0129358.1"/>
    <property type="molecule type" value="Transcribed_RNA"/>
</dbReference>
<dbReference type="PANTHER" id="PTHR23519:SF1">
    <property type="entry name" value="AUTOPHAGY-RELATED PROTEIN 22"/>
    <property type="match status" value="1"/>
</dbReference>
<feature type="transmembrane region" description="Helical" evidence="6">
    <location>
        <begin position="365"/>
        <end position="386"/>
    </location>
</feature>
<feature type="transmembrane region" description="Helical" evidence="6">
    <location>
        <begin position="498"/>
        <end position="518"/>
    </location>
</feature>
<comment type="subcellular location">
    <subcellularLocation>
        <location evidence="1">Endomembrane system</location>
        <topology evidence="1">Multi-pass membrane protein</topology>
    </subcellularLocation>
</comment>
<dbReference type="PANTHER" id="PTHR23519">
    <property type="entry name" value="AUTOPHAGY-RELATED PROTEIN 22"/>
    <property type="match status" value="1"/>
</dbReference>
<feature type="transmembrane region" description="Helical" evidence="6">
    <location>
        <begin position="431"/>
        <end position="454"/>
    </location>
</feature>
<name>A0A7S3BAI9_9VIRI</name>
<gene>
    <name evidence="7" type="ORF">PSIN1315_LOCUS2491</name>
</gene>
<protein>
    <submittedName>
        <fullName evidence="7">Uncharacterized protein</fullName>
    </submittedName>
</protein>
<evidence type="ECO:0000256" key="2">
    <source>
        <dbReference type="ARBA" id="ARBA00022448"/>
    </source>
</evidence>
<dbReference type="AlphaFoldDB" id="A0A7S3BAI9"/>
<evidence type="ECO:0000313" key="7">
    <source>
        <dbReference type="EMBL" id="CAE0129358.1"/>
    </source>
</evidence>
<accession>A0A7S3BAI9</accession>
<feature type="transmembrane region" description="Helical" evidence="6">
    <location>
        <begin position="337"/>
        <end position="359"/>
    </location>
</feature>
<proteinExistence type="predicted"/>
<feature type="transmembrane region" description="Helical" evidence="6">
    <location>
        <begin position="558"/>
        <end position="577"/>
    </location>
</feature>
<evidence type="ECO:0000256" key="3">
    <source>
        <dbReference type="ARBA" id="ARBA00022692"/>
    </source>
</evidence>
<keyword evidence="4 6" id="KW-1133">Transmembrane helix</keyword>
<feature type="transmembrane region" description="Helical" evidence="6">
    <location>
        <begin position="466"/>
        <end position="486"/>
    </location>
</feature>
<feature type="transmembrane region" description="Helical" evidence="6">
    <location>
        <begin position="524"/>
        <end position="546"/>
    </location>
</feature>
<evidence type="ECO:0000256" key="6">
    <source>
        <dbReference type="SAM" id="Phobius"/>
    </source>
</evidence>
<evidence type="ECO:0000256" key="4">
    <source>
        <dbReference type="ARBA" id="ARBA00022989"/>
    </source>
</evidence>
<dbReference type="Pfam" id="PF11700">
    <property type="entry name" value="ATG22"/>
    <property type="match status" value="1"/>
</dbReference>
<keyword evidence="3 6" id="KW-0812">Transmembrane</keyword>
<feature type="transmembrane region" description="Helical" evidence="6">
    <location>
        <begin position="245"/>
        <end position="267"/>
    </location>
</feature>
<dbReference type="GO" id="GO:0012505">
    <property type="term" value="C:endomembrane system"/>
    <property type="evidence" value="ECO:0007669"/>
    <property type="project" value="UniProtKB-SubCell"/>
</dbReference>